<keyword evidence="2" id="KW-1185">Reference proteome</keyword>
<dbReference type="EMBL" id="MIGC01002319">
    <property type="protein sequence ID" value="PHJ21307.1"/>
    <property type="molecule type" value="Genomic_DNA"/>
</dbReference>
<feature type="non-terminal residue" evidence="1">
    <location>
        <position position="1"/>
    </location>
</feature>
<name>A0A2C6KVU7_9APIC</name>
<dbReference type="AlphaFoldDB" id="A0A2C6KVU7"/>
<protein>
    <submittedName>
        <fullName evidence="1">Uncharacterized protein</fullName>
    </submittedName>
</protein>
<evidence type="ECO:0000313" key="2">
    <source>
        <dbReference type="Proteomes" id="UP000221165"/>
    </source>
</evidence>
<proteinExistence type="predicted"/>
<comment type="caution">
    <text evidence="1">The sequence shown here is derived from an EMBL/GenBank/DDBJ whole genome shotgun (WGS) entry which is preliminary data.</text>
</comment>
<dbReference type="GeneID" id="94428245"/>
<gene>
    <name evidence="1" type="ORF">CSUI_004853</name>
</gene>
<evidence type="ECO:0000313" key="1">
    <source>
        <dbReference type="EMBL" id="PHJ21307.1"/>
    </source>
</evidence>
<dbReference type="RefSeq" id="XP_067922991.1">
    <property type="nucleotide sequence ID" value="XM_068065034.1"/>
</dbReference>
<dbReference type="VEuPathDB" id="ToxoDB:CSUI_004853"/>
<organism evidence="1 2">
    <name type="scientific">Cystoisospora suis</name>
    <dbReference type="NCBI Taxonomy" id="483139"/>
    <lineage>
        <taxon>Eukaryota</taxon>
        <taxon>Sar</taxon>
        <taxon>Alveolata</taxon>
        <taxon>Apicomplexa</taxon>
        <taxon>Conoidasida</taxon>
        <taxon>Coccidia</taxon>
        <taxon>Eucoccidiorida</taxon>
        <taxon>Eimeriorina</taxon>
        <taxon>Sarcocystidae</taxon>
        <taxon>Cystoisospora</taxon>
    </lineage>
</organism>
<dbReference type="Proteomes" id="UP000221165">
    <property type="component" value="Unassembled WGS sequence"/>
</dbReference>
<reference evidence="1 2" key="1">
    <citation type="journal article" date="2017" name="Int. J. Parasitol.">
        <title>The genome of the protozoan parasite Cystoisospora suis and a reverse vaccinology approach to identify vaccine candidates.</title>
        <authorList>
            <person name="Palmieri N."/>
            <person name="Shrestha A."/>
            <person name="Ruttkowski B."/>
            <person name="Beck T."/>
            <person name="Vogl C."/>
            <person name="Tomley F."/>
            <person name="Blake D.P."/>
            <person name="Joachim A."/>
        </authorList>
    </citation>
    <scope>NUCLEOTIDE SEQUENCE [LARGE SCALE GENOMIC DNA]</scope>
    <source>
        <strain evidence="1 2">Wien I</strain>
    </source>
</reference>
<accession>A0A2C6KVU7</accession>
<sequence length="57" mass="6156">NTVANLLAGVPFIGRLTRQQPQQLVSNCNQETAQKTPAEGELCSWASTSDLSRRLGV</sequence>